<dbReference type="AlphaFoldDB" id="A0A511MMX1"/>
<reference evidence="1 2" key="1">
    <citation type="submission" date="2019-07" db="EMBL/GenBank/DDBJ databases">
        <title>Whole genome shotgun sequence of Nocardia ninae NBRC 108245.</title>
        <authorList>
            <person name="Hosoyama A."/>
            <person name="Uohara A."/>
            <person name="Ohji S."/>
            <person name="Ichikawa N."/>
        </authorList>
    </citation>
    <scope>NUCLEOTIDE SEQUENCE [LARGE SCALE GENOMIC DNA]</scope>
    <source>
        <strain evidence="1 2">NBRC 108245</strain>
    </source>
</reference>
<evidence type="ECO:0000313" key="1">
    <source>
        <dbReference type="EMBL" id="GEM41974.1"/>
    </source>
</evidence>
<accession>A0A511MMX1</accession>
<organism evidence="1 2">
    <name type="scientific">Nocardia ninae NBRC 108245</name>
    <dbReference type="NCBI Taxonomy" id="1210091"/>
    <lineage>
        <taxon>Bacteria</taxon>
        <taxon>Bacillati</taxon>
        <taxon>Actinomycetota</taxon>
        <taxon>Actinomycetes</taxon>
        <taxon>Mycobacteriales</taxon>
        <taxon>Nocardiaceae</taxon>
        <taxon>Nocardia</taxon>
    </lineage>
</organism>
<dbReference type="Proteomes" id="UP000321424">
    <property type="component" value="Unassembled WGS sequence"/>
</dbReference>
<gene>
    <name evidence="1" type="ORF">NN4_64930</name>
</gene>
<evidence type="ECO:0008006" key="3">
    <source>
        <dbReference type="Google" id="ProtNLM"/>
    </source>
</evidence>
<name>A0A511MMX1_9NOCA</name>
<sequence>MLLCDESDVEQRLRRAVTTVEGEYLSGLIEEASELVVAHCGRNRSYTPVPDAVRLVTSRMVARVLDAPREGTNVESAQATAGPFQWSQRYTAESRTGGPWLTSADRKTLRGMRPWAFSVRTW</sequence>
<dbReference type="EMBL" id="BJXA01000060">
    <property type="protein sequence ID" value="GEM41974.1"/>
    <property type="molecule type" value="Genomic_DNA"/>
</dbReference>
<comment type="caution">
    <text evidence="1">The sequence shown here is derived from an EMBL/GenBank/DDBJ whole genome shotgun (WGS) entry which is preliminary data.</text>
</comment>
<evidence type="ECO:0000313" key="2">
    <source>
        <dbReference type="Proteomes" id="UP000321424"/>
    </source>
</evidence>
<proteinExistence type="predicted"/>
<protein>
    <recommendedName>
        <fullName evidence="3">Phage protein</fullName>
    </recommendedName>
</protein>
<keyword evidence="2" id="KW-1185">Reference proteome</keyword>